<feature type="region of interest" description="Disordered" evidence="2">
    <location>
        <begin position="1"/>
        <end position="29"/>
    </location>
</feature>
<evidence type="ECO:0008006" key="5">
    <source>
        <dbReference type="Google" id="ProtNLM"/>
    </source>
</evidence>
<dbReference type="Gene3D" id="1.25.40.10">
    <property type="entry name" value="Tetratricopeptide repeat domain"/>
    <property type="match status" value="2"/>
</dbReference>
<accession>A0A0N0P6L1</accession>
<dbReference type="InterPro" id="IPR019734">
    <property type="entry name" value="TPR_rpt"/>
</dbReference>
<dbReference type="InterPro" id="IPR011990">
    <property type="entry name" value="TPR-like_helical_dom_sf"/>
</dbReference>
<dbReference type="PANTHER" id="PTHR45153:SF1">
    <property type="entry name" value="TETRATRICOPEPTIDE REPEAT PROTEIN 16"/>
    <property type="match status" value="1"/>
</dbReference>
<sequence length="836" mass="89859">MALQVSLTQGNERTQIAPPAGLRGTPSTSPASSITAFKVREKYRAGVRLLRGGHVLAAIQQFQEASFFDAEDALPIVALAECYVFLCDLRSAVRCYRRALWSLHKRKQRPLLGGRGLSSASAFGVDDAFLLSDGLSSPIPRKPSQAAAQPLPLPAPLPPQRPSTAQFSSSPAFLSDEVLHAVVEGRSVPAGALGQEADVASTEQAAEDRRQSTRDVRVSSLFPQTDGASVSTFDDGPSDTDEVSPQPTVSQETALPCELTAAEVRARLAGVLDALSLALFQVGSVEQALRCTTEALELHAAGDAEEKEGVNGQAGYRGRPAALGFLTKSASPYLSEPTIALHRAVFLIALQREEEAEDLLDIHYELFEDWRAQSAPLLIELYCNRQAFRKARLLLESQEEALQRGAAASGEEKTPASAGKAASATAADADIGERPTSASLAAEGEAGEAATEGPAEQPGAPAAFSPLPAPLSLTIAKYIFTELYARYRSAALASNDEDSVTRCLDVYPNDVDLLFRRAQLRIAAGDLKRSIKDLFRCVQDTNGEHKEAIEAMTTVLFTIGSSLEGESEVQNTVTYYSESLKWRPDNLLVLLARGDCYTKMEAFEDALTDYQAILNYAPEHSQAQARIAALHDLWGRKFFALDSPAQAEAEFTNAIKADSKNPEFYYHRALCRLKLGQGQYALRDVLSCKELNPSAPHLRAFIARYMEPMQLADAAGGKEGAAPARRAINSSAPASGSHRAPSVKTSAAAKWYGPRTLPLPPAEGRHARGKVDPREKRSEGSVGYATSSPISRSASANFPPIATRSAPSRDAAAEGWVQGCQTTLHRRQGEAASRTK</sequence>
<evidence type="ECO:0000313" key="4">
    <source>
        <dbReference type="Proteomes" id="UP000038009"/>
    </source>
</evidence>
<dbReference type="SUPFAM" id="SSF48452">
    <property type="entry name" value="TPR-like"/>
    <property type="match status" value="2"/>
</dbReference>
<dbReference type="OMA" id="RGDCYTK"/>
<feature type="compositionally biased region" description="Polar residues" evidence="2">
    <location>
        <begin position="784"/>
        <end position="796"/>
    </location>
</feature>
<dbReference type="EMBL" id="LJSK01000075">
    <property type="protein sequence ID" value="KPI87766.1"/>
    <property type="molecule type" value="Genomic_DNA"/>
</dbReference>
<evidence type="ECO:0000256" key="2">
    <source>
        <dbReference type="SAM" id="MobiDB-lite"/>
    </source>
</evidence>
<gene>
    <name evidence="3" type="ORF">ABL78_3175</name>
</gene>
<dbReference type="SMART" id="SM00028">
    <property type="entry name" value="TPR"/>
    <property type="match status" value="6"/>
</dbReference>
<feature type="region of interest" description="Disordered" evidence="2">
    <location>
        <begin position="193"/>
        <end position="252"/>
    </location>
</feature>
<dbReference type="PROSITE" id="PS50005">
    <property type="entry name" value="TPR"/>
    <property type="match status" value="1"/>
</dbReference>
<feature type="compositionally biased region" description="Basic and acidic residues" evidence="2">
    <location>
        <begin position="763"/>
        <end position="779"/>
    </location>
</feature>
<feature type="region of interest" description="Disordered" evidence="2">
    <location>
        <begin position="716"/>
        <end position="836"/>
    </location>
</feature>
<feature type="compositionally biased region" description="Basic and acidic residues" evidence="2">
    <location>
        <begin position="206"/>
        <end position="217"/>
    </location>
</feature>
<dbReference type="Proteomes" id="UP000038009">
    <property type="component" value="Unassembled WGS sequence"/>
</dbReference>
<evidence type="ECO:0000256" key="1">
    <source>
        <dbReference type="PROSITE-ProRule" id="PRU00339"/>
    </source>
</evidence>
<proteinExistence type="predicted"/>
<protein>
    <recommendedName>
        <fullName evidence="5">Tetratricopeptide repeat-containing protein</fullName>
    </recommendedName>
</protein>
<dbReference type="OrthoDB" id="1926212at2759"/>
<evidence type="ECO:0000313" key="3">
    <source>
        <dbReference type="EMBL" id="KPI87766.1"/>
    </source>
</evidence>
<keyword evidence="4" id="KW-1185">Reference proteome</keyword>
<feature type="compositionally biased region" description="Pro residues" evidence="2">
    <location>
        <begin position="151"/>
        <end position="161"/>
    </location>
</feature>
<feature type="region of interest" description="Disordered" evidence="2">
    <location>
        <begin position="141"/>
        <end position="168"/>
    </location>
</feature>
<feature type="compositionally biased region" description="Low complexity" evidence="2">
    <location>
        <begin position="415"/>
        <end position="429"/>
    </location>
</feature>
<keyword evidence="1" id="KW-0802">TPR repeat</keyword>
<dbReference type="VEuPathDB" id="TriTrypDB:Lsey_0075_0280"/>
<feature type="repeat" description="TPR" evidence="1">
    <location>
        <begin position="587"/>
        <end position="620"/>
    </location>
</feature>
<comment type="caution">
    <text evidence="3">The sequence shown here is derived from an EMBL/GenBank/DDBJ whole genome shotgun (WGS) entry which is preliminary data.</text>
</comment>
<name>A0A0N0P6L1_LEPSE</name>
<feature type="compositionally biased region" description="Polar residues" evidence="2">
    <location>
        <begin position="221"/>
        <end position="232"/>
    </location>
</feature>
<organism evidence="3 4">
    <name type="scientific">Leptomonas seymouri</name>
    <dbReference type="NCBI Taxonomy" id="5684"/>
    <lineage>
        <taxon>Eukaryota</taxon>
        <taxon>Discoba</taxon>
        <taxon>Euglenozoa</taxon>
        <taxon>Kinetoplastea</taxon>
        <taxon>Metakinetoplastina</taxon>
        <taxon>Trypanosomatida</taxon>
        <taxon>Trypanosomatidae</taxon>
        <taxon>Leishmaniinae</taxon>
        <taxon>Leptomonas</taxon>
    </lineage>
</organism>
<reference evidence="3 4" key="1">
    <citation type="journal article" date="2015" name="PLoS Pathog.">
        <title>Leptomonas seymouri: Adaptations to the Dixenous Life Cycle Analyzed by Genome Sequencing, Transcriptome Profiling and Co-infection with Leishmania donovani.</title>
        <authorList>
            <person name="Kraeva N."/>
            <person name="Butenko A."/>
            <person name="Hlavacova J."/>
            <person name="Kostygov A."/>
            <person name="Myskova J."/>
            <person name="Grybchuk D."/>
            <person name="Lestinova T."/>
            <person name="Votypka J."/>
            <person name="Volf P."/>
            <person name="Opperdoes F."/>
            <person name="Flegontov P."/>
            <person name="Lukes J."/>
            <person name="Yurchenko V."/>
        </authorList>
    </citation>
    <scope>NUCLEOTIDE SEQUENCE [LARGE SCALE GENOMIC DNA]</scope>
    <source>
        <strain evidence="3 4">ATCC 30220</strain>
    </source>
</reference>
<feature type="compositionally biased region" description="Polar residues" evidence="2">
    <location>
        <begin position="1"/>
        <end position="14"/>
    </location>
</feature>
<dbReference type="AlphaFoldDB" id="A0A0N0P6L1"/>
<feature type="region of interest" description="Disordered" evidence="2">
    <location>
        <begin position="405"/>
        <end position="463"/>
    </location>
</feature>
<dbReference type="PANTHER" id="PTHR45153">
    <property type="entry name" value="TETRATRICOPEPTIDE REPEAT PROTEIN 16"/>
    <property type="match status" value="1"/>
</dbReference>
<feature type="compositionally biased region" description="Polar residues" evidence="2">
    <location>
        <begin position="243"/>
        <end position="252"/>
    </location>
</feature>
<feature type="compositionally biased region" description="Low complexity" evidence="2">
    <location>
        <begin position="441"/>
        <end position="463"/>
    </location>
</feature>